<dbReference type="PRINTS" id="PR00463">
    <property type="entry name" value="EP450I"/>
</dbReference>
<dbReference type="Pfam" id="PF00067">
    <property type="entry name" value="p450"/>
    <property type="match status" value="1"/>
</dbReference>
<evidence type="ECO:0000256" key="4">
    <source>
        <dbReference type="ARBA" id="ARBA00023002"/>
    </source>
</evidence>
<dbReference type="OrthoDB" id="1470350at2759"/>
<dbReference type="InterPro" id="IPR001128">
    <property type="entry name" value="Cyt_P450"/>
</dbReference>
<evidence type="ECO:0000256" key="1">
    <source>
        <dbReference type="ARBA" id="ARBA00010617"/>
    </source>
</evidence>
<evidence type="ECO:0000256" key="3">
    <source>
        <dbReference type="ARBA" id="ARBA00022723"/>
    </source>
</evidence>
<comment type="similarity">
    <text evidence="1">Belongs to the cytochrome P450 family.</text>
</comment>
<comment type="caution">
    <text evidence="7">The sequence shown here is derived from an EMBL/GenBank/DDBJ whole genome shotgun (WGS) entry which is preliminary data.</text>
</comment>
<reference evidence="7 8" key="1">
    <citation type="submission" date="2016-03" db="EMBL/GenBank/DDBJ databases">
        <title>Choanephora cucurbitarum.</title>
        <authorList>
            <person name="Min B."/>
            <person name="Park H."/>
            <person name="Park J.-H."/>
            <person name="Shin H.-D."/>
            <person name="Choi I.-G."/>
        </authorList>
    </citation>
    <scope>NUCLEOTIDE SEQUENCE [LARGE SCALE GENOMIC DNA]</scope>
    <source>
        <strain evidence="7 8">KUS-F28377</strain>
    </source>
</reference>
<dbReference type="InParanoid" id="A0A1C7MZT8"/>
<accession>A0A1C7MZT8</accession>
<evidence type="ECO:0000313" key="8">
    <source>
        <dbReference type="Proteomes" id="UP000093000"/>
    </source>
</evidence>
<dbReference type="AlphaFoldDB" id="A0A1C7MZT8"/>
<dbReference type="InterPro" id="IPR050196">
    <property type="entry name" value="Cytochrome_P450_Monoox"/>
</dbReference>
<dbReference type="PANTHER" id="PTHR24291:SF50">
    <property type="entry name" value="BIFUNCTIONAL ALBAFLAVENONE MONOOXYGENASE_TERPENE SYNTHASE"/>
    <property type="match status" value="1"/>
</dbReference>
<keyword evidence="8" id="KW-1185">Reference proteome</keyword>
<gene>
    <name evidence="7" type="ORF">A0J61_10026</name>
</gene>
<evidence type="ECO:0000256" key="5">
    <source>
        <dbReference type="ARBA" id="ARBA00023004"/>
    </source>
</evidence>
<evidence type="ECO:0000313" key="7">
    <source>
        <dbReference type="EMBL" id="OBZ81926.1"/>
    </source>
</evidence>
<sequence>MGANNVATTNGDVWKRQRKLINPVFHRAMPVKTFGRVMPRLFDRIDENPLKSPMAVLVKSFTLDVLGLAIFAFDFKSLLGDPEGWTKTYETIMDHLFDPWMTIFAKIEPILQAVIPSRRRSYQAVQKFNGMILALAEKRREEILEGKDVYTPDQEKDLMTLLIQVGMEQGIHTTNEELRENLCAFFLAGHDTTGNALTFCLYNLAKHKHVQDKLRNEIISVMGDTGEDRIPTMDQLKQMPYLNLVIKENLRHCGPTDRLMDRVANKDIVLNGITIPKGTTLNVDVTSIHMNPEYWQDPEKFMPERFEDHANPSTIAYLPFG</sequence>
<dbReference type="GO" id="GO:0016705">
    <property type="term" value="F:oxidoreductase activity, acting on paired donors, with incorporation or reduction of molecular oxygen"/>
    <property type="evidence" value="ECO:0007669"/>
    <property type="project" value="InterPro"/>
</dbReference>
<keyword evidence="6" id="KW-0503">Monooxygenase</keyword>
<dbReference type="GO" id="GO:0005506">
    <property type="term" value="F:iron ion binding"/>
    <property type="evidence" value="ECO:0007669"/>
    <property type="project" value="InterPro"/>
</dbReference>
<dbReference type="GO" id="GO:0020037">
    <property type="term" value="F:heme binding"/>
    <property type="evidence" value="ECO:0007669"/>
    <property type="project" value="InterPro"/>
</dbReference>
<dbReference type="PANTHER" id="PTHR24291">
    <property type="entry name" value="CYTOCHROME P450 FAMILY 4"/>
    <property type="match status" value="1"/>
</dbReference>
<keyword evidence="3" id="KW-0479">Metal-binding</keyword>
<protein>
    <recommendedName>
        <fullName evidence="9">Cytochrome P450</fullName>
    </recommendedName>
</protein>
<dbReference type="STRING" id="101091.A0A1C7MZT8"/>
<dbReference type="EMBL" id="LUGH01001005">
    <property type="protein sequence ID" value="OBZ81926.1"/>
    <property type="molecule type" value="Genomic_DNA"/>
</dbReference>
<dbReference type="SUPFAM" id="SSF48264">
    <property type="entry name" value="Cytochrome P450"/>
    <property type="match status" value="1"/>
</dbReference>
<dbReference type="InterPro" id="IPR002401">
    <property type="entry name" value="Cyt_P450_E_grp-I"/>
</dbReference>
<organism evidence="7 8">
    <name type="scientific">Choanephora cucurbitarum</name>
    <dbReference type="NCBI Taxonomy" id="101091"/>
    <lineage>
        <taxon>Eukaryota</taxon>
        <taxon>Fungi</taxon>
        <taxon>Fungi incertae sedis</taxon>
        <taxon>Mucoromycota</taxon>
        <taxon>Mucoromycotina</taxon>
        <taxon>Mucoromycetes</taxon>
        <taxon>Mucorales</taxon>
        <taxon>Mucorineae</taxon>
        <taxon>Choanephoraceae</taxon>
        <taxon>Choanephoroideae</taxon>
        <taxon>Choanephora</taxon>
    </lineage>
</organism>
<dbReference type="InterPro" id="IPR036396">
    <property type="entry name" value="Cyt_P450_sf"/>
</dbReference>
<proteinExistence type="inferred from homology"/>
<keyword evidence="5" id="KW-0408">Iron</keyword>
<evidence type="ECO:0000256" key="6">
    <source>
        <dbReference type="ARBA" id="ARBA00023033"/>
    </source>
</evidence>
<keyword evidence="4" id="KW-0560">Oxidoreductase</keyword>
<dbReference type="Proteomes" id="UP000093000">
    <property type="component" value="Unassembled WGS sequence"/>
</dbReference>
<evidence type="ECO:0008006" key="9">
    <source>
        <dbReference type="Google" id="ProtNLM"/>
    </source>
</evidence>
<dbReference type="Gene3D" id="1.10.630.10">
    <property type="entry name" value="Cytochrome P450"/>
    <property type="match status" value="1"/>
</dbReference>
<dbReference type="GO" id="GO:0004497">
    <property type="term" value="F:monooxygenase activity"/>
    <property type="evidence" value="ECO:0007669"/>
    <property type="project" value="UniProtKB-KW"/>
</dbReference>
<evidence type="ECO:0000256" key="2">
    <source>
        <dbReference type="ARBA" id="ARBA00022617"/>
    </source>
</evidence>
<keyword evidence="2" id="KW-0349">Heme</keyword>
<name>A0A1C7MZT8_9FUNG</name>